<dbReference type="RefSeq" id="WP_094205934.1">
    <property type="nucleotide sequence ID" value="NZ_CAUPKI010000004.1"/>
</dbReference>
<dbReference type="CDD" id="cd03255">
    <property type="entry name" value="ABC_MJ0796_LolCDE_FtsE"/>
    <property type="match status" value="1"/>
</dbReference>
<evidence type="ECO:0000259" key="5">
    <source>
        <dbReference type="PROSITE" id="PS50893"/>
    </source>
</evidence>
<dbReference type="SMART" id="SM00382">
    <property type="entry name" value="AAA"/>
    <property type="match status" value="1"/>
</dbReference>
<evidence type="ECO:0000313" key="10">
    <source>
        <dbReference type="Proteomes" id="UP000215546"/>
    </source>
</evidence>
<dbReference type="InterPro" id="IPR003593">
    <property type="entry name" value="AAA+_ATPase"/>
</dbReference>
<dbReference type="InterPro" id="IPR017911">
    <property type="entry name" value="MacB-like_ATP-bd"/>
</dbReference>
<protein>
    <submittedName>
        <fullName evidence="6 7">ABC transporter ATP-binding protein</fullName>
    </submittedName>
</protein>
<dbReference type="PANTHER" id="PTHR42798">
    <property type="entry name" value="LIPOPROTEIN-RELEASING SYSTEM ATP-BINDING PROTEIN LOLD"/>
    <property type="match status" value="1"/>
</dbReference>
<dbReference type="GO" id="GO:0022857">
    <property type="term" value="F:transmembrane transporter activity"/>
    <property type="evidence" value="ECO:0007669"/>
    <property type="project" value="UniProtKB-ARBA"/>
</dbReference>
<evidence type="ECO:0000256" key="4">
    <source>
        <dbReference type="ARBA" id="ARBA00022840"/>
    </source>
</evidence>
<dbReference type="SUPFAM" id="SSF52540">
    <property type="entry name" value="P-loop containing nucleoside triphosphate hydrolases"/>
    <property type="match status" value="1"/>
</dbReference>
<comment type="similarity">
    <text evidence="1">Belongs to the ABC transporter superfamily.</text>
</comment>
<dbReference type="GO" id="GO:0016887">
    <property type="term" value="F:ATP hydrolysis activity"/>
    <property type="evidence" value="ECO:0007669"/>
    <property type="project" value="InterPro"/>
</dbReference>
<comment type="caution">
    <text evidence="7">The sequence shown here is derived from an EMBL/GenBank/DDBJ whole genome shotgun (WGS) entry which is preliminary data.</text>
</comment>
<keyword evidence="4 7" id="KW-0067">ATP-binding</keyword>
<evidence type="ECO:0000313" key="8">
    <source>
        <dbReference type="EMBL" id="OXZ31784.1"/>
    </source>
</evidence>
<dbReference type="Pfam" id="PF00005">
    <property type="entry name" value="ABC_tran"/>
    <property type="match status" value="1"/>
</dbReference>
<reference evidence="9 10" key="2">
    <citation type="submission" date="2017-04" db="EMBL/GenBank/DDBJ databases">
        <title>Finegoldia magna isolated from orthopedic joint implant-associated infections.</title>
        <authorList>
            <person name="Bjorklund S."/>
            <person name="Bruggemann H."/>
            <person name="Jensen A."/>
            <person name="Hellmark B."/>
            <person name="Soderquist B."/>
        </authorList>
    </citation>
    <scope>NUCLEOTIDE SEQUENCE [LARGE SCALE GENOMIC DNA]</scope>
    <source>
        <strain evidence="10">12T273</strain>
        <strain evidence="9">CCUG 54800</strain>
    </source>
</reference>
<dbReference type="InterPro" id="IPR017871">
    <property type="entry name" value="ABC_transporter-like_CS"/>
</dbReference>
<evidence type="ECO:0000256" key="1">
    <source>
        <dbReference type="ARBA" id="ARBA00005417"/>
    </source>
</evidence>
<dbReference type="Proteomes" id="UP000215413">
    <property type="component" value="Unassembled WGS sequence"/>
</dbReference>
<keyword evidence="3" id="KW-0547">Nucleotide-binding</keyword>
<dbReference type="GO" id="GO:0098796">
    <property type="term" value="C:membrane protein complex"/>
    <property type="evidence" value="ECO:0007669"/>
    <property type="project" value="UniProtKB-ARBA"/>
</dbReference>
<keyword evidence="2" id="KW-0813">Transport</keyword>
<reference evidence="6" key="3">
    <citation type="submission" date="2021-02" db="EMBL/GenBank/DDBJ databases">
        <title>Infant gut strain persistence is associated with maternal origin, phylogeny, and functional potential including surface adhesion and iron acquisition.</title>
        <authorList>
            <person name="Lou Y.C."/>
        </authorList>
    </citation>
    <scope>NUCLEOTIDE SEQUENCE</scope>
    <source>
        <strain evidence="6">L3_058_000G1_dasL3_058_000G1_concoct_72</strain>
    </source>
</reference>
<dbReference type="PROSITE" id="PS00211">
    <property type="entry name" value="ABC_TRANSPORTER_1"/>
    <property type="match status" value="1"/>
</dbReference>
<accession>A0A233UZ21</accession>
<evidence type="ECO:0000256" key="3">
    <source>
        <dbReference type="ARBA" id="ARBA00022741"/>
    </source>
</evidence>
<dbReference type="FunFam" id="3.40.50.300:FF:000032">
    <property type="entry name" value="Export ABC transporter ATP-binding protein"/>
    <property type="match status" value="1"/>
</dbReference>
<dbReference type="PANTHER" id="PTHR42798:SF4">
    <property type="entry name" value="ABC TRANSPORTER DOMAIN-CONTAINING PROTEIN"/>
    <property type="match status" value="1"/>
</dbReference>
<dbReference type="AlphaFoldDB" id="A0A233UZ21"/>
<proteinExistence type="inferred from homology"/>
<dbReference type="EMBL" id="NDYE01000014">
    <property type="protein sequence ID" value="OXZ31784.1"/>
    <property type="molecule type" value="Genomic_DNA"/>
</dbReference>
<dbReference type="EMBL" id="NDYC01000026">
    <property type="protein sequence ID" value="OXZ27115.1"/>
    <property type="molecule type" value="Genomic_DNA"/>
</dbReference>
<organism evidence="7 9">
    <name type="scientific">Finegoldia magna</name>
    <name type="common">Peptostreptococcus magnus</name>
    <dbReference type="NCBI Taxonomy" id="1260"/>
    <lineage>
        <taxon>Bacteria</taxon>
        <taxon>Bacillati</taxon>
        <taxon>Bacillota</taxon>
        <taxon>Tissierellia</taxon>
        <taxon>Tissierellales</taxon>
        <taxon>Peptoniphilaceae</taxon>
        <taxon>Finegoldia</taxon>
    </lineage>
</organism>
<name>A0A233UZ21_FINMA</name>
<dbReference type="PROSITE" id="PS50893">
    <property type="entry name" value="ABC_TRANSPORTER_2"/>
    <property type="match status" value="1"/>
</dbReference>
<feature type="domain" description="ABC transporter" evidence="5">
    <location>
        <begin position="5"/>
        <end position="227"/>
    </location>
</feature>
<dbReference type="InterPro" id="IPR027417">
    <property type="entry name" value="P-loop_NTPase"/>
</dbReference>
<dbReference type="EMBL" id="JAHAIK010000005">
    <property type="protein sequence ID" value="MBS5964524.1"/>
    <property type="molecule type" value="Genomic_DNA"/>
</dbReference>
<evidence type="ECO:0000313" key="9">
    <source>
        <dbReference type="Proteomes" id="UP000215413"/>
    </source>
</evidence>
<dbReference type="GO" id="GO:0005524">
    <property type="term" value="F:ATP binding"/>
    <property type="evidence" value="ECO:0007669"/>
    <property type="project" value="UniProtKB-KW"/>
</dbReference>
<dbReference type="InterPro" id="IPR003439">
    <property type="entry name" value="ABC_transporter-like_ATP-bd"/>
</dbReference>
<evidence type="ECO:0000313" key="6">
    <source>
        <dbReference type="EMBL" id="MBS5964524.1"/>
    </source>
</evidence>
<gene>
    <name evidence="7" type="ORF">B9N49_05935</name>
    <name evidence="8" type="ORF">B9N55_07175</name>
    <name evidence="6" type="ORF">KIA07_02520</name>
</gene>
<reference evidence="7" key="1">
    <citation type="journal article" date="2017" name="J. Clin. Microbiol.">
        <title>Finegoldia magna Isolated from Orthopedic Joint Implant-Associated Infections.</title>
        <authorList>
            <person name="Soderquist B."/>
            <person name="Bjorklund S."/>
            <person name="Hellmark B."/>
            <person name="Jensen A."/>
            <person name="Bruggemann H."/>
        </authorList>
    </citation>
    <scope>NUCLEOTIDE SEQUENCE</scope>
    <source>
        <strain evidence="8">12T273</strain>
        <strain evidence="7">CCUG 54800</strain>
    </source>
</reference>
<evidence type="ECO:0000313" key="7">
    <source>
        <dbReference type="EMBL" id="OXZ27115.1"/>
    </source>
</evidence>
<sequence length="227" mass="25700">MIDLIKINKFYNSGENKLHVLKDVSLNINSGDFVAIMGESGSGKSTLINILGFLDKKFTGLYKFENVEVGKFTDNKLSDLRNKSVGFIFQQFQLIQNYTIAENVELPLLYQGKSYKYAREKALEALDLVGIKTQADKRPKQLSGGQQQRAAIARAIVHNPKFIIADEPTGALDSETSKEIMALFNELNQKLKITIIMVTHDKNITHNCNRKYFMLDGVLKERDSYEV</sequence>
<evidence type="ECO:0000256" key="2">
    <source>
        <dbReference type="ARBA" id="ARBA00022448"/>
    </source>
</evidence>
<dbReference type="GeneID" id="60840449"/>
<dbReference type="Proteomes" id="UP000215546">
    <property type="component" value="Unassembled WGS sequence"/>
</dbReference>
<dbReference type="Gene3D" id="3.40.50.300">
    <property type="entry name" value="P-loop containing nucleotide triphosphate hydrolases"/>
    <property type="match status" value="1"/>
</dbReference>
<dbReference type="Proteomes" id="UP000730862">
    <property type="component" value="Unassembled WGS sequence"/>
</dbReference>